<evidence type="ECO:0000313" key="14">
    <source>
        <dbReference type="EMBL" id="CDP35565.1"/>
    </source>
</evidence>
<feature type="region of interest" description="Disordered" evidence="11">
    <location>
        <begin position="1588"/>
        <end position="1612"/>
    </location>
</feature>
<dbReference type="Gene3D" id="3.30.70.1590">
    <property type="match status" value="1"/>
</dbReference>
<evidence type="ECO:0000256" key="4">
    <source>
        <dbReference type="ARBA" id="ARBA00023054"/>
    </source>
</evidence>
<dbReference type="GO" id="GO:0005524">
    <property type="term" value="F:ATP binding"/>
    <property type="evidence" value="ECO:0007669"/>
    <property type="project" value="UniProtKB-UniRule"/>
</dbReference>
<evidence type="ECO:0000256" key="5">
    <source>
        <dbReference type="ARBA" id="ARBA00023123"/>
    </source>
</evidence>
<reference evidence="14" key="2">
    <citation type="submission" date="2014-06" db="EMBL/GenBank/DDBJ databases">
        <title>The complete genome of Blastobotrys (Arxula) adeninivorans LS3 - a yeast of biotechnological interest.</title>
        <authorList>
            <person name="Kunze G."/>
            <person name="Gaillardin C."/>
            <person name="Czernicka M."/>
            <person name="Durrens P."/>
            <person name="Martin T."/>
            <person name="Boer E."/>
            <person name="Gabaldon T."/>
            <person name="Cruz J."/>
            <person name="Talla E."/>
            <person name="Marck C."/>
            <person name="Goffeau A."/>
            <person name="Barbe V."/>
            <person name="Baret P."/>
            <person name="Baronian K."/>
            <person name="Beier S."/>
            <person name="Bleykasten C."/>
            <person name="Bode R."/>
            <person name="Casaregola S."/>
            <person name="Despons L."/>
            <person name="Fairhead C."/>
            <person name="Giersberg M."/>
            <person name="Gierski P."/>
            <person name="Hahnel U."/>
            <person name="Hartmann A."/>
            <person name="Jankowska D."/>
            <person name="Jubin C."/>
            <person name="Jung P."/>
            <person name="Lafontaine I."/>
            <person name="Leh-Louis V."/>
            <person name="Lemaire M."/>
            <person name="Marcet-Houben M."/>
            <person name="Mascher M."/>
            <person name="Morel G."/>
            <person name="Richard G.-F."/>
            <person name="Riechen J."/>
            <person name="Sacerdot C."/>
            <person name="Sarkar A."/>
            <person name="Savel G."/>
            <person name="Schacherer J."/>
            <person name="Sherman D."/>
            <person name="Straub M.-L."/>
            <person name="Stein N."/>
            <person name="Thierry A."/>
            <person name="Trautwein-Schult A."/>
            <person name="Westhof E."/>
            <person name="Worch S."/>
            <person name="Dujon B."/>
            <person name="Souciet J.-L."/>
            <person name="Wincker P."/>
            <person name="Scholz U."/>
            <person name="Neuveglise N."/>
        </authorList>
    </citation>
    <scope>NUCLEOTIDE SEQUENCE</scope>
    <source>
        <strain evidence="14">LS3</strain>
    </source>
</reference>
<evidence type="ECO:0000256" key="8">
    <source>
        <dbReference type="ARBA" id="ARBA00064372"/>
    </source>
</evidence>
<dbReference type="PROSITE" id="PS51456">
    <property type="entry name" value="MYOSIN_MOTOR"/>
    <property type="match status" value="1"/>
</dbReference>
<dbReference type="GO" id="GO:1902404">
    <property type="term" value="P:mitotic actomyosin contractile ring contraction"/>
    <property type="evidence" value="ECO:0007669"/>
    <property type="project" value="UniProtKB-ARBA"/>
</dbReference>
<dbReference type="SUPFAM" id="SSF52540">
    <property type="entry name" value="P-loop containing nucleoside triphosphate hydrolases"/>
    <property type="match status" value="1"/>
</dbReference>
<feature type="compositionally biased region" description="Basic and acidic residues" evidence="11">
    <location>
        <begin position="1215"/>
        <end position="1232"/>
    </location>
</feature>
<feature type="domain" description="Myosin N-terminal SH3-like" evidence="13">
    <location>
        <begin position="44"/>
        <end position="94"/>
    </location>
</feature>
<feature type="compositionally biased region" description="Basic and acidic residues" evidence="11">
    <location>
        <begin position="1461"/>
        <end position="1476"/>
    </location>
</feature>
<evidence type="ECO:0000259" key="12">
    <source>
        <dbReference type="PROSITE" id="PS51456"/>
    </source>
</evidence>
<feature type="region of interest" description="Disordered" evidence="11">
    <location>
        <begin position="2139"/>
        <end position="2158"/>
    </location>
</feature>
<dbReference type="GO" id="GO:0007015">
    <property type="term" value="P:actin filament organization"/>
    <property type="evidence" value="ECO:0007669"/>
    <property type="project" value="TreeGrafter"/>
</dbReference>
<dbReference type="InterPro" id="IPR027417">
    <property type="entry name" value="P-loop_NTPase"/>
</dbReference>
<keyword evidence="7 9" id="KW-0009">Actin-binding</keyword>
<dbReference type="Gene3D" id="1.20.5.340">
    <property type="match status" value="1"/>
</dbReference>
<dbReference type="Gene3D" id="1.10.287.1490">
    <property type="match status" value="2"/>
</dbReference>
<evidence type="ECO:0000256" key="1">
    <source>
        <dbReference type="ARBA" id="ARBA00008314"/>
    </source>
</evidence>
<dbReference type="InterPro" id="IPR055914">
    <property type="entry name" value="DUF7491"/>
</dbReference>
<feature type="compositionally biased region" description="Basic and acidic residues" evidence="11">
    <location>
        <begin position="1282"/>
        <end position="1295"/>
    </location>
</feature>
<feature type="coiled-coil region" evidence="10">
    <location>
        <begin position="1765"/>
        <end position="1806"/>
    </location>
</feature>
<keyword evidence="3 9" id="KW-0067">ATP-binding</keyword>
<dbReference type="PhylomeDB" id="A0A060T372"/>
<dbReference type="Pfam" id="PF00063">
    <property type="entry name" value="Myosin_head"/>
    <property type="match status" value="1"/>
</dbReference>
<dbReference type="PRINTS" id="PR00193">
    <property type="entry name" value="MYOSINHEAVY"/>
</dbReference>
<evidence type="ECO:0000256" key="9">
    <source>
        <dbReference type="PROSITE-ProRule" id="PRU00782"/>
    </source>
</evidence>
<evidence type="ECO:0000256" key="6">
    <source>
        <dbReference type="ARBA" id="ARBA00023175"/>
    </source>
</evidence>
<dbReference type="GO" id="GO:0120104">
    <property type="term" value="C:mitotic actomyosin contractile ring, proximal layer"/>
    <property type="evidence" value="ECO:0007669"/>
    <property type="project" value="UniProtKB-ARBA"/>
</dbReference>
<feature type="compositionally biased region" description="Basic and acidic residues" evidence="11">
    <location>
        <begin position="1131"/>
        <end position="1205"/>
    </location>
</feature>
<feature type="region of interest" description="Disordered" evidence="11">
    <location>
        <begin position="1129"/>
        <end position="1335"/>
    </location>
</feature>
<dbReference type="CDD" id="cd01377">
    <property type="entry name" value="MYSc_class_II"/>
    <property type="match status" value="1"/>
</dbReference>
<accession>A0A060T372</accession>
<dbReference type="Pfam" id="PF02736">
    <property type="entry name" value="Myosin_N"/>
    <property type="match status" value="1"/>
</dbReference>
<feature type="region of interest" description="Disordered" evidence="11">
    <location>
        <begin position="1"/>
        <end position="36"/>
    </location>
</feature>
<keyword evidence="5 9" id="KW-0518">Myosin</keyword>
<evidence type="ECO:0000256" key="2">
    <source>
        <dbReference type="ARBA" id="ARBA00022741"/>
    </source>
</evidence>
<feature type="region of interest" description="Disordered" evidence="11">
    <location>
        <begin position="1853"/>
        <end position="1893"/>
    </location>
</feature>
<dbReference type="PROSITE" id="PS50096">
    <property type="entry name" value="IQ"/>
    <property type="match status" value="1"/>
</dbReference>
<dbReference type="FunFam" id="1.20.58.530:FF:000001">
    <property type="entry name" value="Myosin heavy chain"/>
    <property type="match status" value="1"/>
</dbReference>
<comment type="subunit">
    <text evidence="8">Binds to cdc4 and rlc1.</text>
</comment>
<dbReference type="GO" id="GO:0016020">
    <property type="term" value="C:membrane"/>
    <property type="evidence" value="ECO:0007669"/>
    <property type="project" value="TreeGrafter"/>
</dbReference>
<protein>
    <submittedName>
        <fullName evidence="14">ARAD1C38456p</fullName>
    </submittedName>
</protein>
<dbReference type="GO" id="GO:1903475">
    <property type="term" value="P:mitotic actomyosin contractile ring assembly"/>
    <property type="evidence" value="ECO:0007669"/>
    <property type="project" value="UniProtKB-ARBA"/>
</dbReference>
<dbReference type="EMBL" id="HG937693">
    <property type="protein sequence ID" value="CDP35565.1"/>
    <property type="molecule type" value="Genomic_DNA"/>
</dbReference>
<dbReference type="PANTHER" id="PTHR13140:SF857">
    <property type="entry name" value="MYOSIN-11"/>
    <property type="match status" value="1"/>
</dbReference>
<sequence>MGAKKTNGRRSTTFSPASVNSLFKDRSQGTDTVSGSSVQDAEFAEKRWVWLRDDKQAFIKGFVVSELSNNMLKVRCADDSDREVKSEDVFKVNPPKFDKSDDMAELTFLNEASVINNLSARYSSDMIYTYSGLFLVAVNPYRFLPIYDEDTILAYKNKHRDETKPHIYSIADLAYRNMLENMEDQSILVTGESGAGKTENTKKVIQYLAAIAGESGSIAQRRNQSRTTNGTVSFEQQILQANPLLEAFGNAQTVRNNNSSRFGKFIRIEFGKSGQIAGASIEWYLLEKSRVIHQSPKERNYHIFYQLLNGANKELLDSLLLSSNVNDYVYLKGSSKSINGVNDSEEFKSLLSAFKIMNISGPEQNNIFRIMSAILNLGNIEIGSESSEQARLLNPAQTERVCHLLGINHDQFVRGLLRPRVKAGREWVNQSRTADQVRNSINALSKSIYERCFGYIVDRVNKTLERNNDSTSFIGVLDIAGFEIFQHNSFEQLCINYTNEKLQQFFNHYMFVLEQEEYARENIEWKFIDFGHDLQPTIDLIEKSNPMGIFSCLDEDSVMPKATDKSFTDKLTQLWEKKSSKFKPSRLSQGFTLTHYAADVEYSTEGWLEKNKDPLNDNVTGLLAESSESLIKQFFVHEVANDHNAHSTARVKKGLFRTAAQKHKEHLANLMKQLNSTHPHFVRCIIPNHDKKPKQFDNLLVLDQLRCNGVLEGIRIARTGYPNRMPFAEFRQRYEVLASSMPKGYIEGQKACTLILKDLGLDTNLYKVGLTKVFFKSGVLAELEERRESMVRQLIVNFQSVSRGHLLRAKVKKQLYKSQATLVIKKNLEIYLKLKSNPWWNLQVGMRPLLVASRESGQTQIKSEELKKLQETIKALEQEKTKLEADHRKTESDLENVNKTLENERLLALDKEEIMKRAQARESELEQQLEKTTSDLDAVETQLDELLEAKHKVDKQVEAWRAELEKGSTLMQSLERDKKSLRQKIEELEKSLDSVSNDKSTWHDRESLLNDQISTLRESLNEKEAEITDLKAKLKNSEDTLGAQIKEITSQLEQTNKKVASLSAENEDLREQINDLSNTSSDYEKLVSKKENELKKLQSQFSSIEAERDRIRSEKESLVNKHSDVTVNLDKLQKEHSDLRDRHERAQKEAEDSRRLLEAKIEQDKEESKGRELLDKELSKLRTQLKDAEQASATDKDKHIGELRAKQTQISNLEKSQRALQEEIDKLSKAEEERDDLLDQLEAEKRKSSRIPGLTSEIDQLRKNLDDVQKSSEETQTSLSQVERKLKNSNKELEKLSNQLTTTLSEKDKLVEQLSASKKSLRDTENEKDKLHMATSELSKTIEKLEKDLSNEKFSRKKLDDELSQKNKHMESLRAQITEEMGAKVARLSEEKRHLEKTEKELRVSLEDVNAKYDEVRMQRDKLAQDVEDLNHDIAREQKAALAAERVKSSLQEQISSLKDAANRQRMDRSESEVARRKLASSLEATKKELQERTDQLLALQKIVSPKSSGPMDWSAAGAETQKLVDLAGKLQESEKQRRKAEEARAILEAQLNDAKERWSKDLDEKDSKYYASKRAILDGLASVNSVSSVSSSKPKRPLSSSAFNSSTGSAGSPNLAFRRSAFESEGKENKSESPLNIQGKSYEEIQDMIGSMQTSKNDLLAVYHDTSKNLVKTKDLLAETQQEKTRLERELYSLQMSDESGSDKNSEVAELRARLEAEEIRNQDLAESIKLYKSRSEEYYSRIESAEAIVLKATRSEAFHKSQLTEAQESLQSAMDECNKSEKTVMELQSRVHSLEGELEDKSMELAHSKEAMERYASEISYLRERQSKDTADSTSSLEALRMRYGQEIQSLSSDLEEERHNRSQLQQEVRRLEKAVQAQRSGTGDFDSTKKKELEKQVEELERANEESQLAQRDSQRRIGSLLSQVRTLRTTMDEITVDRDQLQKDKRALEKRLSELAQQFEDFMSPQSHSGSSAGAHSANSDQVKALKADVTKYMDASNRAQQQMQKLQAQIEENRQAAESERRMNESLRQAQEAAEKEKKALHLKVIDLEARLVGVNNGDVDHLRQQISQLERQLSEQGRKHYEETRQFKSQDRSVRDLLQQLAQKDKLLQRLHDESSKSDSRIKKLTESIDQIQASESSHRMAARRAEREARDAKERALRLEKELEDWMSRFDSIPRNRSFV</sequence>
<feature type="compositionally biased region" description="Polar residues" evidence="11">
    <location>
        <begin position="9"/>
        <end position="21"/>
    </location>
</feature>
<evidence type="ECO:0000259" key="13">
    <source>
        <dbReference type="PROSITE" id="PS51844"/>
    </source>
</evidence>
<dbReference type="GO" id="GO:0051015">
    <property type="term" value="F:actin filament binding"/>
    <property type="evidence" value="ECO:0007669"/>
    <property type="project" value="InterPro"/>
</dbReference>
<feature type="domain" description="Myosin motor" evidence="12">
    <location>
        <begin position="98"/>
        <end position="788"/>
    </location>
</feature>
<dbReference type="PANTHER" id="PTHR13140">
    <property type="entry name" value="MYOSIN"/>
    <property type="match status" value="1"/>
</dbReference>
<dbReference type="GO" id="GO:0000146">
    <property type="term" value="F:microfilament motor activity"/>
    <property type="evidence" value="ECO:0007669"/>
    <property type="project" value="TreeGrafter"/>
</dbReference>
<proteinExistence type="inferred from homology"/>
<evidence type="ECO:0000256" key="7">
    <source>
        <dbReference type="ARBA" id="ARBA00023203"/>
    </source>
</evidence>
<name>A0A060T372_BLAAD</name>
<dbReference type="Gene3D" id="1.20.58.530">
    <property type="match status" value="1"/>
</dbReference>
<dbReference type="Pfam" id="PF24319">
    <property type="entry name" value="DUF7491"/>
    <property type="match status" value="1"/>
</dbReference>
<organism evidence="14">
    <name type="scientific">Blastobotrys adeninivorans</name>
    <name type="common">Yeast</name>
    <name type="synonym">Arxula adeninivorans</name>
    <dbReference type="NCBI Taxonomy" id="409370"/>
    <lineage>
        <taxon>Eukaryota</taxon>
        <taxon>Fungi</taxon>
        <taxon>Dikarya</taxon>
        <taxon>Ascomycota</taxon>
        <taxon>Saccharomycotina</taxon>
        <taxon>Dipodascomycetes</taxon>
        <taxon>Dipodascales</taxon>
        <taxon>Trichomonascaceae</taxon>
        <taxon>Blastobotrys</taxon>
    </lineage>
</organism>
<keyword evidence="2 9" id="KW-0547">Nucleotide-binding</keyword>
<comment type="similarity">
    <text evidence="1 9">Belongs to the TRAFAC class myosin-kinesin ATPase superfamily. Myosin family.</text>
</comment>
<dbReference type="Gene3D" id="4.10.270.10">
    <property type="entry name" value="Myosin, subunit A"/>
    <property type="match status" value="1"/>
</dbReference>
<evidence type="ECO:0000256" key="10">
    <source>
        <dbReference type="SAM" id="Coils"/>
    </source>
</evidence>
<dbReference type="PROSITE" id="PS51844">
    <property type="entry name" value="SH3_LIKE"/>
    <property type="match status" value="1"/>
</dbReference>
<dbReference type="InterPro" id="IPR001609">
    <property type="entry name" value="Myosin_head_motor_dom-like"/>
</dbReference>
<feature type="region of interest" description="Actin-binding" evidence="9">
    <location>
        <begin position="667"/>
        <end position="689"/>
    </location>
</feature>
<feature type="coiled-coil region" evidence="10">
    <location>
        <begin position="1671"/>
        <end position="1736"/>
    </location>
</feature>
<evidence type="ECO:0000256" key="11">
    <source>
        <dbReference type="SAM" id="MobiDB-lite"/>
    </source>
</evidence>
<feature type="compositionally biased region" description="Basic and acidic residues" evidence="11">
    <location>
        <begin position="1259"/>
        <end position="1273"/>
    </location>
</feature>
<feature type="region of interest" description="Disordered" evidence="11">
    <location>
        <begin position="1452"/>
        <end position="1476"/>
    </location>
</feature>
<dbReference type="Gene3D" id="3.40.850.10">
    <property type="entry name" value="Kinesin motor domain"/>
    <property type="match status" value="1"/>
</dbReference>
<dbReference type="GO" id="GO:0016459">
    <property type="term" value="C:myosin complex"/>
    <property type="evidence" value="ECO:0007669"/>
    <property type="project" value="UniProtKB-KW"/>
</dbReference>
<feature type="binding site" evidence="9">
    <location>
        <begin position="191"/>
        <end position="198"/>
    </location>
    <ligand>
        <name>ATP</name>
        <dbReference type="ChEBI" id="CHEBI:30616"/>
    </ligand>
</feature>
<gene>
    <name evidence="14" type="ORF">GNLVRS02_ARAD1C38456g</name>
</gene>
<dbReference type="Gene3D" id="2.30.30.360">
    <property type="entry name" value="Myosin S1 fragment, N-terminal"/>
    <property type="match status" value="1"/>
</dbReference>
<dbReference type="Gene3D" id="1.20.120.720">
    <property type="entry name" value="Myosin VI head, motor domain, U50 subdomain"/>
    <property type="match status" value="1"/>
</dbReference>
<dbReference type="InterPro" id="IPR036961">
    <property type="entry name" value="Kinesin_motor_dom_sf"/>
</dbReference>
<dbReference type="FunFam" id="1.10.10.820:FF:000001">
    <property type="entry name" value="Myosin heavy chain"/>
    <property type="match status" value="1"/>
</dbReference>
<reference evidence="14" key="1">
    <citation type="submission" date="2014-02" db="EMBL/GenBank/DDBJ databases">
        <authorList>
            <person name="Genoscope - CEA"/>
        </authorList>
    </citation>
    <scope>NUCLEOTIDE SEQUENCE</scope>
    <source>
        <strain evidence="14">LS3</strain>
    </source>
</reference>
<dbReference type="SMART" id="SM00242">
    <property type="entry name" value="MYSc"/>
    <property type="match status" value="1"/>
</dbReference>
<dbReference type="InterPro" id="IPR008989">
    <property type="entry name" value="Myosin_S1_N"/>
</dbReference>
<evidence type="ECO:0000256" key="3">
    <source>
        <dbReference type="ARBA" id="ARBA00022840"/>
    </source>
</evidence>
<feature type="compositionally biased region" description="Basic and acidic residues" evidence="11">
    <location>
        <begin position="1320"/>
        <end position="1332"/>
    </location>
</feature>
<dbReference type="InterPro" id="IPR004009">
    <property type="entry name" value="SH3_Myosin"/>
</dbReference>
<dbReference type="FunFam" id="3.40.850.10:FF:000101">
    <property type="entry name" value="Slow myosin heavy chain 2"/>
    <property type="match status" value="1"/>
</dbReference>
<dbReference type="Gene3D" id="1.10.10.820">
    <property type="match status" value="1"/>
</dbReference>
<feature type="coiled-coil region" evidence="10">
    <location>
        <begin position="1987"/>
        <end position="2120"/>
    </location>
</feature>
<keyword evidence="6 9" id="KW-0505">Motor protein</keyword>
<keyword evidence="4 10" id="KW-0175">Coiled coil</keyword>